<dbReference type="EMBL" id="GBRH01255896">
    <property type="protein sequence ID" value="JAD41999.1"/>
    <property type="molecule type" value="Transcribed_RNA"/>
</dbReference>
<protein>
    <submittedName>
        <fullName evidence="1">Uncharacterized protein</fullName>
    </submittedName>
</protein>
<reference evidence="1" key="2">
    <citation type="journal article" date="2015" name="Data Brief">
        <title>Shoot transcriptome of the giant reed, Arundo donax.</title>
        <authorList>
            <person name="Barrero R.A."/>
            <person name="Guerrero F.D."/>
            <person name="Moolhuijzen P."/>
            <person name="Goolsby J.A."/>
            <person name="Tidwell J."/>
            <person name="Bellgard S.E."/>
            <person name="Bellgard M.I."/>
        </authorList>
    </citation>
    <scope>NUCLEOTIDE SEQUENCE</scope>
    <source>
        <tissue evidence="1">Shoot tissue taken approximately 20 cm above the soil surface</tissue>
    </source>
</reference>
<evidence type="ECO:0000313" key="1">
    <source>
        <dbReference type="EMBL" id="JAD41999.1"/>
    </source>
</evidence>
<reference evidence="1" key="1">
    <citation type="submission" date="2014-09" db="EMBL/GenBank/DDBJ databases">
        <authorList>
            <person name="Magalhaes I.L.F."/>
            <person name="Oliveira U."/>
            <person name="Santos F.R."/>
            <person name="Vidigal T.H.D.A."/>
            <person name="Brescovit A.D."/>
            <person name="Santos A.J."/>
        </authorList>
    </citation>
    <scope>NUCLEOTIDE SEQUENCE</scope>
    <source>
        <tissue evidence="1">Shoot tissue taken approximately 20 cm above the soil surface</tissue>
    </source>
</reference>
<name>A0A0A8ZRH3_ARUDO</name>
<proteinExistence type="predicted"/>
<accession>A0A0A8ZRH3</accession>
<organism evidence="1">
    <name type="scientific">Arundo donax</name>
    <name type="common">Giant reed</name>
    <name type="synonym">Donax arundinaceus</name>
    <dbReference type="NCBI Taxonomy" id="35708"/>
    <lineage>
        <taxon>Eukaryota</taxon>
        <taxon>Viridiplantae</taxon>
        <taxon>Streptophyta</taxon>
        <taxon>Embryophyta</taxon>
        <taxon>Tracheophyta</taxon>
        <taxon>Spermatophyta</taxon>
        <taxon>Magnoliopsida</taxon>
        <taxon>Liliopsida</taxon>
        <taxon>Poales</taxon>
        <taxon>Poaceae</taxon>
        <taxon>PACMAD clade</taxon>
        <taxon>Arundinoideae</taxon>
        <taxon>Arundineae</taxon>
        <taxon>Arundo</taxon>
    </lineage>
</organism>
<dbReference type="AlphaFoldDB" id="A0A0A8ZRH3"/>
<sequence>MCMGLRPGWSITAAWLIS</sequence>